<proteinExistence type="predicted"/>
<evidence type="ECO:0008006" key="4">
    <source>
        <dbReference type="Google" id="ProtNLM"/>
    </source>
</evidence>
<dbReference type="Proteomes" id="UP000317093">
    <property type="component" value="Chromosome"/>
</dbReference>
<dbReference type="KEGG" id="knv:Pan216_55000"/>
<dbReference type="AlphaFoldDB" id="A0A518BCB2"/>
<protein>
    <recommendedName>
        <fullName evidence="4">Lipoprotein</fullName>
    </recommendedName>
</protein>
<evidence type="ECO:0000313" key="3">
    <source>
        <dbReference type="Proteomes" id="UP000317093"/>
    </source>
</evidence>
<dbReference type="PROSITE" id="PS51257">
    <property type="entry name" value="PROKAR_LIPOPROTEIN"/>
    <property type="match status" value="1"/>
</dbReference>
<evidence type="ECO:0000313" key="2">
    <source>
        <dbReference type="EMBL" id="QDU64609.1"/>
    </source>
</evidence>
<dbReference type="EMBL" id="CP036279">
    <property type="protein sequence ID" value="QDU64609.1"/>
    <property type="molecule type" value="Genomic_DNA"/>
</dbReference>
<name>A0A518BCB2_9BACT</name>
<feature type="compositionally biased region" description="Basic residues" evidence="1">
    <location>
        <begin position="267"/>
        <end position="276"/>
    </location>
</feature>
<feature type="region of interest" description="Disordered" evidence="1">
    <location>
        <begin position="257"/>
        <end position="276"/>
    </location>
</feature>
<reference evidence="2 3" key="1">
    <citation type="submission" date="2019-02" db="EMBL/GenBank/DDBJ databases">
        <title>Deep-cultivation of Planctomycetes and their phenomic and genomic characterization uncovers novel biology.</title>
        <authorList>
            <person name="Wiegand S."/>
            <person name="Jogler M."/>
            <person name="Boedeker C."/>
            <person name="Pinto D."/>
            <person name="Vollmers J."/>
            <person name="Rivas-Marin E."/>
            <person name="Kohn T."/>
            <person name="Peeters S.H."/>
            <person name="Heuer A."/>
            <person name="Rast P."/>
            <person name="Oberbeckmann S."/>
            <person name="Bunk B."/>
            <person name="Jeske O."/>
            <person name="Meyerdierks A."/>
            <person name="Storesund J.E."/>
            <person name="Kallscheuer N."/>
            <person name="Luecker S."/>
            <person name="Lage O.M."/>
            <person name="Pohl T."/>
            <person name="Merkel B.J."/>
            <person name="Hornburger P."/>
            <person name="Mueller R.-W."/>
            <person name="Bruemmer F."/>
            <person name="Labrenz M."/>
            <person name="Spormann A.M."/>
            <person name="Op den Camp H."/>
            <person name="Overmann J."/>
            <person name="Amann R."/>
            <person name="Jetten M.S.M."/>
            <person name="Mascher T."/>
            <person name="Medema M.H."/>
            <person name="Devos D.P."/>
            <person name="Kaster A.-K."/>
            <person name="Ovreas L."/>
            <person name="Rohde M."/>
            <person name="Galperin M.Y."/>
            <person name="Jogler C."/>
        </authorList>
    </citation>
    <scope>NUCLEOTIDE SEQUENCE [LARGE SCALE GENOMIC DNA]</scope>
    <source>
        <strain evidence="2 3">Pan216</strain>
    </source>
</reference>
<organism evidence="2 3">
    <name type="scientific">Kolteria novifilia</name>
    <dbReference type="NCBI Taxonomy" id="2527975"/>
    <lineage>
        <taxon>Bacteria</taxon>
        <taxon>Pseudomonadati</taxon>
        <taxon>Planctomycetota</taxon>
        <taxon>Planctomycetia</taxon>
        <taxon>Kolteriales</taxon>
        <taxon>Kolteriaceae</taxon>
        <taxon>Kolteria</taxon>
    </lineage>
</organism>
<sequence length="276" mass="30908">MRSTLLASLLLLAAGCGYQDYMNRFEDTLAKRDYEKELDESLHRSTIAGESGLVIRIPREANLETAPKEELFEPLVAVYESDEDLSHPLKVVVAVTKKEKETPALKLDEFIAVLFEPGFAMEWMGPGVIFPEAEGEEETTGDAPANDNPFAQFADEEEAKRVSIKLEVRNVQVGPKLKMDPAAPTKEMKWFSVLQEVPFTPIEAEDDAESEEPGFRLYQWQIFFLEAGDSRAMIAYRTLKNDYGVYYARKLDQSVSSAKLQGGGGSRSRRGGGRRI</sequence>
<accession>A0A518BCB2</accession>
<evidence type="ECO:0000256" key="1">
    <source>
        <dbReference type="SAM" id="MobiDB-lite"/>
    </source>
</evidence>
<gene>
    <name evidence="2" type="ORF">Pan216_55000</name>
</gene>
<keyword evidence="3" id="KW-1185">Reference proteome</keyword>